<evidence type="ECO:0000313" key="1">
    <source>
        <dbReference type="EMBL" id="AXA36377.1"/>
    </source>
</evidence>
<organism evidence="1 2">
    <name type="scientific">Sumerlaea chitinivorans</name>
    <dbReference type="NCBI Taxonomy" id="2250252"/>
    <lineage>
        <taxon>Bacteria</taxon>
        <taxon>Candidatus Sumerlaeota</taxon>
        <taxon>Candidatus Sumerlaeia</taxon>
        <taxon>Candidatus Sumerlaeales</taxon>
        <taxon>Candidatus Sumerlaeaceae</taxon>
        <taxon>Candidatus Sumerlaea</taxon>
    </lineage>
</organism>
<gene>
    <name evidence="1" type="ORF">BRCON_1600</name>
</gene>
<name>A0A2Z4Y593_SUMC1</name>
<proteinExistence type="predicted"/>
<dbReference type="Proteomes" id="UP000262583">
    <property type="component" value="Chromosome"/>
</dbReference>
<accession>A0A2Z4Y593</accession>
<evidence type="ECO:0000313" key="2">
    <source>
        <dbReference type="Proteomes" id="UP000262583"/>
    </source>
</evidence>
<protein>
    <submittedName>
        <fullName evidence="1">Uncharacterized protein</fullName>
    </submittedName>
</protein>
<dbReference type="EMBL" id="CP030759">
    <property type="protein sequence ID" value="AXA36377.1"/>
    <property type="molecule type" value="Genomic_DNA"/>
</dbReference>
<dbReference type="KEGG" id="schv:BRCON_1600"/>
<dbReference type="AlphaFoldDB" id="A0A2Z4Y593"/>
<sequence>MLISAAVCLIAVGAVADEATRVEGTLLPSEAESRILRESFCYSASVERSYVVGVAPRVTSRFMNPRTPPTGFEGLGMPHYRPFPGIRGYYFCSTGGFNSGAPEGSHAHAYHTGDLGITAQLSHGYPNGKRVIEPVLVPVPATCRPGGFLIQGAPTQIRLASEEPAPRAQRHAPLEK</sequence>
<reference evidence="1 2" key="1">
    <citation type="submission" date="2018-05" db="EMBL/GenBank/DDBJ databases">
        <title>A metagenomic window into the 2 km-deep terrestrial subsurface aquifer revealed taxonomically and functionally diverse microbial community comprising novel uncultured bacterial lineages.</title>
        <authorList>
            <person name="Kadnikov V.V."/>
            <person name="Mardanov A.V."/>
            <person name="Beletsky A.V."/>
            <person name="Banks D."/>
            <person name="Pimenov N.V."/>
            <person name="Frank Y.A."/>
            <person name="Karnachuk O.V."/>
            <person name="Ravin N.V."/>
        </authorList>
    </citation>
    <scope>NUCLEOTIDE SEQUENCE [LARGE SCALE GENOMIC DNA]</scope>
    <source>
        <strain evidence="1">BY</strain>
    </source>
</reference>